<protein>
    <submittedName>
        <fullName evidence="1">Uncharacterized protein</fullName>
    </submittedName>
</protein>
<sequence length="66" mass="7386">MIPAILYLFCSRLARGIKLLKNNQYLDLFYLCLTTHSGGVFQSAMRDSIVRPARIAALIAGRRGET</sequence>
<dbReference type="EMBL" id="JAVIIP010000008">
    <property type="protein sequence ID" value="MDX8539205.1"/>
    <property type="molecule type" value="Genomic_DNA"/>
</dbReference>
<reference evidence="1 2" key="1">
    <citation type="submission" date="2023-08" db="EMBL/GenBank/DDBJ databases">
        <title>Implementing the SeqCode for naming new Mesorhizobium species isolated from Vachellia karroo root nodules.</title>
        <authorList>
            <person name="Van Lill M."/>
        </authorList>
    </citation>
    <scope>NUCLEOTIDE SEQUENCE [LARGE SCALE GENOMIC DNA]</scope>
    <source>
        <strain evidence="1 2">VK4B</strain>
    </source>
</reference>
<evidence type="ECO:0000313" key="1">
    <source>
        <dbReference type="EMBL" id="MDX8539205.1"/>
    </source>
</evidence>
<keyword evidence="2" id="KW-1185">Reference proteome</keyword>
<accession>A0ABU5APK7</accession>
<organism evidence="1 2">
    <name type="scientific">Mesorhizobium abyssinicae</name>
    <dbReference type="NCBI Taxonomy" id="1209958"/>
    <lineage>
        <taxon>Bacteria</taxon>
        <taxon>Pseudomonadati</taxon>
        <taxon>Pseudomonadota</taxon>
        <taxon>Alphaproteobacteria</taxon>
        <taxon>Hyphomicrobiales</taxon>
        <taxon>Phyllobacteriaceae</taxon>
        <taxon>Mesorhizobium</taxon>
    </lineage>
</organism>
<dbReference type="Proteomes" id="UP001276564">
    <property type="component" value="Unassembled WGS sequence"/>
</dbReference>
<gene>
    <name evidence="1" type="ORF">RFM23_16425</name>
</gene>
<dbReference type="RefSeq" id="WP_320320831.1">
    <property type="nucleotide sequence ID" value="NZ_JAVIIP010000008.1"/>
</dbReference>
<proteinExistence type="predicted"/>
<name>A0ABU5APK7_9HYPH</name>
<evidence type="ECO:0000313" key="2">
    <source>
        <dbReference type="Proteomes" id="UP001276564"/>
    </source>
</evidence>
<comment type="caution">
    <text evidence="1">The sequence shown here is derived from an EMBL/GenBank/DDBJ whole genome shotgun (WGS) entry which is preliminary data.</text>
</comment>